<name>A0A7L0EI29_TROML</name>
<proteinExistence type="predicted"/>
<protein>
    <submittedName>
        <fullName evidence="2">FRAS1 protein</fullName>
    </submittedName>
</protein>
<evidence type="ECO:0000256" key="1">
    <source>
        <dbReference type="SAM" id="Phobius"/>
    </source>
</evidence>
<keyword evidence="1" id="KW-0472">Membrane</keyword>
<keyword evidence="3" id="KW-1185">Reference proteome</keyword>
<feature type="transmembrane region" description="Helical" evidence="1">
    <location>
        <begin position="99"/>
        <end position="120"/>
    </location>
</feature>
<feature type="non-terminal residue" evidence="2">
    <location>
        <position position="202"/>
    </location>
</feature>
<organism evidence="2 3">
    <name type="scientific">Trogon melanurus</name>
    <name type="common">Black-tailed trogon</name>
    <dbReference type="NCBI Taxonomy" id="56311"/>
    <lineage>
        <taxon>Eukaryota</taxon>
        <taxon>Metazoa</taxon>
        <taxon>Chordata</taxon>
        <taxon>Craniata</taxon>
        <taxon>Vertebrata</taxon>
        <taxon>Euteleostomi</taxon>
        <taxon>Archelosauria</taxon>
        <taxon>Archosauria</taxon>
        <taxon>Dinosauria</taxon>
        <taxon>Saurischia</taxon>
        <taxon>Theropoda</taxon>
        <taxon>Coelurosauria</taxon>
        <taxon>Aves</taxon>
        <taxon>Neognathae</taxon>
        <taxon>Neoaves</taxon>
        <taxon>Telluraves</taxon>
        <taxon>Coraciimorphae</taxon>
        <taxon>Trogoniformes</taxon>
        <taxon>Trogonidae</taxon>
        <taxon>Trogon</taxon>
    </lineage>
</organism>
<feature type="non-terminal residue" evidence="2">
    <location>
        <position position="1"/>
    </location>
</feature>
<reference evidence="2 3" key="1">
    <citation type="submission" date="2019-09" db="EMBL/GenBank/DDBJ databases">
        <title>Bird 10,000 Genomes (B10K) Project - Family phase.</title>
        <authorList>
            <person name="Zhang G."/>
        </authorList>
    </citation>
    <scope>NUCLEOTIDE SEQUENCE [LARGE SCALE GENOMIC DNA]</scope>
    <source>
        <strain evidence="2">B10K-DU-007-40</strain>
        <tissue evidence="2">Mixed tissue sample</tissue>
    </source>
</reference>
<gene>
    <name evidence="2" type="primary">Fras1_0</name>
    <name evidence="2" type="ORF">TROMEL_R15129</name>
</gene>
<evidence type="ECO:0000313" key="3">
    <source>
        <dbReference type="Proteomes" id="UP000550660"/>
    </source>
</evidence>
<comment type="caution">
    <text evidence="2">The sequence shown here is derived from an EMBL/GenBank/DDBJ whole genome shotgun (WGS) entry which is preliminary data.</text>
</comment>
<evidence type="ECO:0000313" key="2">
    <source>
        <dbReference type="EMBL" id="NXJ82371.1"/>
    </source>
</evidence>
<keyword evidence="1" id="KW-1133">Transmembrane helix</keyword>
<dbReference type="AlphaFoldDB" id="A0A7L0EI29"/>
<sequence>LHVLPFFKVEAGHQWYLQVIYVIGPESMAGPRVQRSLAGRWKRGRRDLVAGDGSLMLDDSLIYDNEGDQVKNGTNMKSLVLEREEAAVAASLSQTGASLGSALAAVTLLLLLLSGVCLLARKCRKLRRKREATRAAPEEHPLNTKVELPRSAEKALDSRYCTVRNVNILRETGGVCQGRGRKVKQVNLEVKVHSNLHDGTEV</sequence>
<accession>A0A7L0EI29</accession>
<keyword evidence="1" id="KW-0812">Transmembrane</keyword>
<dbReference type="EMBL" id="VXAG01000996">
    <property type="protein sequence ID" value="NXJ82371.1"/>
    <property type="molecule type" value="Genomic_DNA"/>
</dbReference>
<dbReference type="OrthoDB" id="430044at2759"/>
<dbReference type="Proteomes" id="UP000550660">
    <property type="component" value="Unassembled WGS sequence"/>
</dbReference>